<organism evidence="1 2">
    <name type="scientific">Racocetra persica</name>
    <dbReference type="NCBI Taxonomy" id="160502"/>
    <lineage>
        <taxon>Eukaryota</taxon>
        <taxon>Fungi</taxon>
        <taxon>Fungi incertae sedis</taxon>
        <taxon>Mucoromycota</taxon>
        <taxon>Glomeromycotina</taxon>
        <taxon>Glomeromycetes</taxon>
        <taxon>Diversisporales</taxon>
        <taxon>Gigasporaceae</taxon>
        <taxon>Racocetra</taxon>
    </lineage>
</organism>
<protein>
    <submittedName>
        <fullName evidence="1">16936_t:CDS:1</fullName>
    </submittedName>
</protein>
<evidence type="ECO:0000313" key="1">
    <source>
        <dbReference type="EMBL" id="CAG8820949.1"/>
    </source>
</evidence>
<keyword evidence="2" id="KW-1185">Reference proteome</keyword>
<sequence>SYQANGVSSVDQEDSEEGETSQARTDTSRLQSLLVEKQSQIDRLTSKHNAETRELRQKIQELERSKQREITALNKDVAELESLIESKIFREADLEEEVQRERRNTKKWKDDFEDLKEQLNKMNNSDGASLLEASILGNGLIDGGSPPRTNKTETSNLYCEICEEAGHDIISCKVVFGTHSSASNASSDTAVGGFTGSHKDERPYCDNCEAHGLHWTEDCPNQDETF</sequence>
<dbReference type="EMBL" id="CAJVQC010084281">
    <property type="protein sequence ID" value="CAG8820949.1"/>
    <property type="molecule type" value="Genomic_DNA"/>
</dbReference>
<reference evidence="1" key="1">
    <citation type="submission" date="2021-06" db="EMBL/GenBank/DDBJ databases">
        <authorList>
            <person name="Kallberg Y."/>
            <person name="Tangrot J."/>
            <person name="Rosling A."/>
        </authorList>
    </citation>
    <scope>NUCLEOTIDE SEQUENCE</scope>
    <source>
        <strain evidence="1">MA461A</strain>
    </source>
</reference>
<evidence type="ECO:0000313" key="2">
    <source>
        <dbReference type="Proteomes" id="UP000789920"/>
    </source>
</evidence>
<name>A0ACA9S1W6_9GLOM</name>
<feature type="non-terminal residue" evidence="1">
    <location>
        <position position="1"/>
    </location>
</feature>
<gene>
    <name evidence="1" type="ORF">RPERSI_LOCUS25465</name>
</gene>
<comment type="caution">
    <text evidence="1">The sequence shown here is derived from an EMBL/GenBank/DDBJ whole genome shotgun (WGS) entry which is preliminary data.</text>
</comment>
<proteinExistence type="predicted"/>
<accession>A0ACA9S1W6</accession>
<dbReference type="Proteomes" id="UP000789920">
    <property type="component" value="Unassembled WGS sequence"/>
</dbReference>